<dbReference type="CDD" id="cd17536">
    <property type="entry name" value="REC_YesN-like"/>
    <property type="match status" value="1"/>
</dbReference>
<dbReference type="InterPro" id="IPR018060">
    <property type="entry name" value="HTH_AraC"/>
</dbReference>
<name>A0A1M6T7W8_9FIRM</name>
<keyword evidence="5" id="KW-0902">Two-component regulatory system</keyword>
<dbReference type="SUPFAM" id="SSF52172">
    <property type="entry name" value="CheY-like"/>
    <property type="match status" value="1"/>
</dbReference>
<dbReference type="SMART" id="SM00448">
    <property type="entry name" value="REC"/>
    <property type="match status" value="1"/>
</dbReference>
<reference evidence="13 14" key="1">
    <citation type="submission" date="2016-11" db="EMBL/GenBank/DDBJ databases">
        <authorList>
            <person name="Jaros S."/>
            <person name="Januszkiewicz K."/>
            <person name="Wedrychowicz H."/>
        </authorList>
    </citation>
    <scope>NUCLEOTIDE SEQUENCE [LARGE SCALE GENOMIC DNA]</scope>
    <source>
        <strain evidence="13 14">DSM 15929</strain>
    </source>
</reference>
<evidence type="ECO:0000256" key="6">
    <source>
        <dbReference type="ARBA" id="ARBA00023015"/>
    </source>
</evidence>
<keyword evidence="8" id="KW-0804">Transcription</keyword>
<gene>
    <name evidence="13" type="ORF">SAMN02745136_02687</name>
</gene>
<evidence type="ECO:0000256" key="10">
    <source>
        <dbReference type="PROSITE-ProRule" id="PRU00169"/>
    </source>
</evidence>
<feature type="domain" description="Response regulatory" evidence="12">
    <location>
        <begin position="3"/>
        <end position="120"/>
    </location>
</feature>
<evidence type="ECO:0000313" key="13">
    <source>
        <dbReference type="EMBL" id="SHK53091.1"/>
    </source>
</evidence>
<evidence type="ECO:0000259" key="11">
    <source>
        <dbReference type="PROSITE" id="PS01124"/>
    </source>
</evidence>
<dbReference type="Pfam" id="PF12833">
    <property type="entry name" value="HTH_18"/>
    <property type="match status" value="1"/>
</dbReference>
<dbReference type="OrthoDB" id="1769137at2"/>
<evidence type="ECO:0000256" key="7">
    <source>
        <dbReference type="ARBA" id="ARBA00023125"/>
    </source>
</evidence>
<evidence type="ECO:0000256" key="5">
    <source>
        <dbReference type="ARBA" id="ARBA00023012"/>
    </source>
</evidence>
<evidence type="ECO:0000256" key="3">
    <source>
        <dbReference type="ARBA" id="ARBA00022490"/>
    </source>
</evidence>
<dbReference type="SUPFAM" id="SSF46689">
    <property type="entry name" value="Homeodomain-like"/>
    <property type="match status" value="1"/>
</dbReference>
<evidence type="ECO:0000256" key="4">
    <source>
        <dbReference type="ARBA" id="ARBA00022553"/>
    </source>
</evidence>
<evidence type="ECO:0000256" key="8">
    <source>
        <dbReference type="ARBA" id="ARBA00023163"/>
    </source>
</evidence>
<dbReference type="InterPro" id="IPR051552">
    <property type="entry name" value="HptR"/>
</dbReference>
<keyword evidence="4 10" id="KW-0597">Phosphoprotein</keyword>
<organism evidence="13 14">
    <name type="scientific">Anaerocolumna jejuensis DSM 15929</name>
    <dbReference type="NCBI Taxonomy" id="1121322"/>
    <lineage>
        <taxon>Bacteria</taxon>
        <taxon>Bacillati</taxon>
        <taxon>Bacillota</taxon>
        <taxon>Clostridia</taxon>
        <taxon>Lachnospirales</taxon>
        <taxon>Lachnospiraceae</taxon>
        <taxon>Anaerocolumna</taxon>
    </lineage>
</organism>
<dbReference type="InterPro" id="IPR001789">
    <property type="entry name" value="Sig_transdc_resp-reg_receiver"/>
</dbReference>
<dbReference type="GO" id="GO:0003700">
    <property type="term" value="F:DNA-binding transcription factor activity"/>
    <property type="evidence" value="ECO:0007669"/>
    <property type="project" value="InterPro"/>
</dbReference>
<dbReference type="PROSITE" id="PS01124">
    <property type="entry name" value="HTH_ARAC_FAMILY_2"/>
    <property type="match status" value="1"/>
</dbReference>
<sequence>MYRVMIIDDETSARRLLQVSVDWQSFDMELVGEAASGIEAINIIDDLRPDIAFVDISMPFMNGIEFTQIAKMRYRDLVIIILTGFDDFEYARQCIRLQVVEYMLKPIVRQELTEVLTKIKENLDKYNTRTQEIGPDITPSVIGQITQYLRENFTDSSINLTSVAQQFGFNPSYLSRKFKQETGESFVEFLIKCRMERAIGLARTSMKMFYTANAVGIPDPNYFGRCFKKYSGISYSEYVSLHTSQ</sequence>
<dbReference type="STRING" id="1121322.SAMN02745136_02687"/>
<dbReference type="InterPro" id="IPR009057">
    <property type="entry name" value="Homeodomain-like_sf"/>
</dbReference>
<accession>A0A1M6T7W8</accession>
<dbReference type="RefSeq" id="WP_073276731.1">
    <property type="nucleotide sequence ID" value="NZ_FRAC01000013.1"/>
</dbReference>
<evidence type="ECO:0000256" key="1">
    <source>
        <dbReference type="ARBA" id="ARBA00004496"/>
    </source>
</evidence>
<evidence type="ECO:0000256" key="2">
    <source>
        <dbReference type="ARBA" id="ARBA00018672"/>
    </source>
</evidence>
<dbReference type="Pfam" id="PF00072">
    <property type="entry name" value="Response_reg"/>
    <property type="match status" value="1"/>
</dbReference>
<keyword evidence="6" id="KW-0805">Transcription regulation</keyword>
<protein>
    <recommendedName>
        <fullName evidence="2">Stage 0 sporulation protein A homolog</fullName>
    </recommendedName>
</protein>
<evidence type="ECO:0000313" key="14">
    <source>
        <dbReference type="Proteomes" id="UP000184386"/>
    </source>
</evidence>
<dbReference type="PANTHER" id="PTHR42713">
    <property type="entry name" value="HISTIDINE KINASE-RELATED"/>
    <property type="match status" value="1"/>
</dbReference>
<feature type="domain" description="HTH araC/xylS-type" evidence="11">
    <location>
        <begin position="143"/>
        <end position="241"/>
    </location>
</feature>
<evidence type="ECO:0000259" key="12">
    <source>
        <dbReference type="PROSITE" id="PS50110"/>
    </source>
</evidence>
<dbReference type="Proteomes" id="UP000184386">
    <property type="component" value="Unassembled WGS sequence"/>
</dbReference>
<dbReference type="EMBL" id="FRAC01000013">
    <property type="protein sequence ID" value="SHK53091.1"/>
    <property type="molecule type" value="Genomic_DNA"/>
</dbReference>
<dbReference type="InterPro" id="IPR011006">
    <property type="entry name" value="CheY-like_superfamily"/>
</dbReference>
<dbReference type="Gene3D" id="3.40.50.2300">
    <property type="match status" value="1"/>
</dbReference>
<dbReference type="PANTHER" id="PTHR42713:SF3">
    <property type="entry name" value="TRANSCRIPTIONAL REGULATORY PROTEIN HPTR"/>
    <property type="match status" value="1"/>
</dbReference>
<dbReference type="PROSITE" id="PS50110">
    <property type="entry name" value="RESPONSE_REGULATORY"/>
    <property type="match status" value="1"/>
</dbReference>
<dbReference type="GO" id="GO:0000160">
    <property type="term" value="P:phosphorelay signal transduction system"/>
    <property type="evidence" value="ECO:0007669"/>
    <property type="project" value="UniProtKB-KW"/>
</dbReference>
<proteinExistence type="predicted"/>
<dbReference type="AlphaFoldDB" id="A0A1M6T7W8"/>
<keyword evidence="3" id="KW-0963">Cytoplasm</keyword>
<dbReference type="SMART" id="SM00342">
    <property type="entry name" value="HTH_ARAC"/>
    <property type="match status" value="1"/>
</dbReference>
<keyword evidence="14" id="KW-1185">Reference proteome</keyword>
<evidence type="ECO:0000256" key="9">
    <source>
        <dbReference type="ARBA" id="ARBA00024867"/>
    </source>
</evidence>
<comment type="subcellular location">
    <subcellularLocation>
        <location evidence="1">Cytoplasm</location>
    </subcellularLocation>
</comment>
<keyword evidence="7" id="KW-0238">DNA-binding</keyword>
<comment type="function">
    <text evidence="9">May play the central regulatory role in sporulation. It may be an element of the effector pathway responsible for the activation of sporulation genes in response to nutritional stress. Spo0A may act in concert with spo0H (a sigma factor) to control the expression of some genes that are critical to the sporulation process.</text>
</comment>
<dbReference type="Gene3D" id="1.10.10.60">
    <property type="entry name" value="Homeodomain-like"/>
    <property type="match status" value="2"/>
</dbReference>
<dbReference type="GO" id="GO:0005737">
    <property type="term" value="C:cytoplasm"/>
    <property type="evidence" value="ECO:0007669"/>
    <property type="project" value="UniProtKB-SubCell"/>
</dbReference>
<feature type="modified residue" description="4-aspartylphosphate" evidence="10">
    <location>
        <position position="55"/>
    </location>
</feature>
<dbReference type="GO" id="GO:0043565">
    <property type="term" value="F:sequence-specific DNA binding"/>
    <property type="evidence" value="ECO:0007669"/>
    <property type="project" value="InterPro"/>
</dbReference>